<name>A0A8J5N331_HOMAM</name>
<dbReference type="InterPro" id="IPR040371">
    <property type="entry name" value="RMC1"/>
</dbReference>
<reference evidence="5" key="1">
    <citation type="journal article" date="2021" name="Sci. Adv.">
        <title>The American lobster genome reveals insights on longevity, neural, and immune adaptations.</title>
        <authorList>
            <person name="Polinski J.M."/>
            <person name="Zimin A.V."/>
            <person name="Clark K.F."/>
            <person name="Kohn A.B."/>
            <person name="Sadowski N."/>
            <person name="Timp W."/>
            <person name="Ptitsyn A."/>
            <person name="Khanna P."/>
            <person name="Romanova D.Y."/>
            <person name="Williams P."/>
            <person name="Greenwood S.J."/>
            <person name="Moroz L.L."/>
            <person name="Walt D.R."/>
            <person name="Bodnar A.G."/>
        </authorList>
    </citation>
    <scope>NUCLEOTIDE SEQUENCE</scope>
    <source>
        <strain evidence="5">GMGI-L3</strain>
    </source>
</reference>
<dbReference type="Pfam" id="PF21029">
    <property type="entry name" value="RMC1_N"/>
    <property type="match status" value="1"/>
</dbReference>
<dbReference type="EMBL" id="JAHLQT010011563">
    <property type="protein sequence ID" value="KAG7172295.1"/>
    <property type="molecule type" value="Genomic_DNA"/>
</dbReference>
<feature type="domain" description="Mic1" evidence="3">
    <location>
        <begin position="391"/>
        <end position="478"/>
    </location>
</feature>
<feature type="domain" description="Mic1" evidence="3">
    <location>
        <begin position="497"/>
        <end position="656"/>
    </location>
</feature>
<protein>
    <submittedName>
        <fullName evidence="5">Regulator of MON1-CCZ1 complex-like</fullName>
    </submittedName>
</protein>
<gene>
    <name evidence="5" type="primary">Rmc1-L</name>
    <name evidence="5" type="ORF">Hamer_G009653</name>
</gene>
<dbReference type="PANTHER" id="PTHR12897:SF4">
    <property type="entry name" value="REGULATOR OF MON1-CCZ1 COMPLEX"/>
    <property type="match status" value="1"/>
</dbReference>
<keyword evidence="6" id="KW-1185">Reference proteome</keyword>
<dbReference type="Gene3D" id="1.20.1530.20">
    <property type="match status" value="1"/>
</dbReference>
<dbReference type="GO" id="GO:0031902">
    <property type="term" value="C:late endosome membrane"/>
    <property type="evidence" value="ECO:0007669"/>
    <property type="project" value="TreeGrafter"/>
</dbReference>
<dbReference type="GO" id="GO:0010506">
    <property type="term" value="P:regulation of autophagy"/>
    <property type="evidence" value="ECO:0007669"/>
    <property type="project" value="InterPro"/>
</dbReference>
<evidence type="ECO:0000259" key="4">
    <source>
        <dbReference type="Pfam" id="PF21029"/>
    </source>
</evidence>
<dbReference type="Proteomes" id="UP000747542">
    <property type="component" value="Unassembled WGS sequence"/>
</dbReference>
<keyword evidence="2" id="KW-0472">Membrane</keyword>
<keyword evidence="2" id="KW-0812">Transmembrane</keyword>
<organism evidence="5 6">
    <name type="scientific">Homarus americanus</name>
    <name type="common">American lobster</name>
    <dbReference type="NCBI Taxonomy" id="6706"/>
    <lineage>
        <taxon>Eukaryota</taxon>
        <taxon>Metazoa</taxon>
        <taxon>Ecdysozoa</taxon>
        <taxon>Arthropoda</taxon>
        <taxon>Crustacea</taxon>
        <taxon>Multicrustacea</taxon>
        <taxon>Malacostraca</taxon>
        <taxon>Eumalacostraca</taxon>
        <taxon>Eucarida</taxon>
        <taxon>Decapoda</taxon>
        <taxon>Pleocyemata</taxon>
        <taxon>Astacidea</taxon>
        <taxon>Nephropoidea</taxon>
        <taxon>Nephropidae</taxon>
        <taxon>Homarus</taxon>
    </lineage>
</organism>
<feature type="region of interest" description="Disordered" evidence="1">
    <location>
        <begin position="478"/>
        <end position="497"/>
    </location>
</feature>
<sequence length="1015" mass="112722">MDQLGDPNGYLELSQNPIRFEPVSKVTNVFFDDTSKEVLSVRGGGTLGVVVRGVGRDHTFRMEDRGTISSLKFSPDHSVLAVQRSKNAVELLTYTDGEVGPGSVQECRAKAANMLGFIWTHNDDLVLVTDHGVEFYQTQQVAKDRIGVRHIRSYSLPCSWFVWSTECSLLLLCTGSSPTTTTLQPLIFKPGQSNKLTKFEVEVSSASGTHSTGVTLGERDVCVGTVYGLVTICVLRHPSTPTVAAHLDVYTQNKDGNFKRTHICRLELTGRFAVNIIDSLIIVHHQASKTSLLFDILLGGEVNGGITSVYPITVPRSIQPFSLVEPDAVPSTTSQPISLPCELYAPTWVVFQPDIVIDARLGCMWHLRLRLDCLTSSVEDKSQLVDCLLRRKQAKPLVLSVVRQVVESGQLASLGQIFDKINVAYRQHLNTVLQSQMGESVSAPVASNNAPERRGVVIEQADMYSSVLAPLMEEAEKEEARQAQQKDSTNHEGSRQTVVSPKMVVGVVIEYTRSLGAVGVTVQHFLYELVINALVRARQFYQLHQLLQYHVLADSKPLACLLLSLVGVYSAGQQLSLDMLCRLNTAHDEIIEVLLSQHQVTPALRYARSVGLGESVSARKFLEAAMVSGDRQVFYSTFTFFVLRNTRLRGSSAFAKVHCQMLRLWCLMVMWGWLSGAAGDDVEGVYLETFPSGMWIVPEDTLHHLTLSLGFNASDAYCSGGQDLTNAQLVVTVVPDEDWKLDFVNRSIHLTVEEVCDHVNKSLTFSGYYWGLTKLSFYLTTNYHLLHLSNNTLLRDDMLITIDRKSKVFDTFFIIAASSIVVIINVIMGTQLDLNAIFVVLKKPIGPVCGFLSQFTFMPLMSIFNSYKMLLQMTWRTALSGILMLNCGFGMGAIFSKIMCLPRKQVIAISIETGMQNIAVAFVLLKLSFPSPYSDMAANPILATYLVTGPYMTVLFLIFCLLRHFCGCFPQPGHQQIVKQELESIESQMKLPEEANNKAREIIKLLPVVEENKEN</sequence>
<dbReference type="PANTHER" id="PTHR12897">
    <property type="entry name" value="COLON CANCER-ASSOCIATED PROTEIN MIC1"/>
    <property type="match status" value="1"/>
</dbReference>
<dbReference type="Pfam" id="PF07035">
    <property type="entry name" value="RMC1_C"/>
    <property type="match status" value="2"/>
</dbReference>
<proteinExistence type="predicted"/>
<feature type="transmembrane region" description="Helical" evidence="2">
    <location>
        <begin position="808"/>
        <end position="827"/>
    </location>
</feature>
<dbReference type="InterPro" id="IPR009755">
    <property type="entry name" value="RMC1_C"/>
</dbReference>
<dbReference type="GO" id="GO:0005765">
    <property type="term" value="C:lysosomal membrane"/>
    <property type="evidence" value="ECO:0007669"/>
    <property type="project" value="TreeGrafter"/>
</dbReference>
<accession>A0A8J5N331</accession>
<dbReference type="AlphaFoldDB" id="A0A8J5N331"/>
<comment type="caution">
    <text evidence="5">The sequence shown here is derived from an EMBL/GenBank/DDBJ whole genome shotgun (WGS) entry which is preliminary data.</text>
</comment>
<evidence type="ECO:0000256" key="2">
    <source>
        <dbReference type="SAM" id="Phobius"/>
    </source>
</evidence>
<evidence type="ECO:0000313" key="6">
    <source>
        <dbReference type="Proteomes" id="UP000747542"/>
    </source>
</evidence>
<evidence type="ECO:0000313" key="5">
    <source>
        <dbReference type="EMBL" id="KAG7172295.1"/>
    </source>
</evidence>
<evidence type="ECO:0000259" key="3">
    <source>
        <dbReference type="Pfam" id="PF07035"/>
    </source>
</evidence>
<dbReference type="InterPro" id="IPR038770">
    <property type="entry name" value="Na+/solute_symporter_sf"/>
</dbReference>
<feature type="transmembrane region" description="Helical" evidence="2">
    <location>
        <begin position="907"/>
        <end position="929"/>
    </location>
</feature>
<feature type="transmembrane region" description="Helical" evidence="2">
    <location>
        <begin position="941"/>
        <end position="962"/>
    </location>
</feature>
<evidence type="ECO:0000256" key="1">
    <source>
        <dbReference type="SAM" id="MobiDB-lite"/>
    </source>
</evidence>
<keyword evidence="2" id="KW-1133">Transmembrane helix</keyword>
<dbReference type="InterPro" id="IPR049040">
    <property type="entry name" value="RMC1_N"/>
</dbReference>
<dbReference type="GO" id="GO:0035658">
    <property type="term" value="C:Mon1-Ccz1 complex"/>
    <property type="evidence" value="ECO:0007669"/>
    <property type="project" value="InterPro"/>
</dbReference>
<feature type="domain" description="Regulator of MON1-CCZ1 complex N-terminal" evidence="4">
    <location>
        <begin position="29"/>
        <end position="139"/>
    </location>
</feature>
<feature type="transmembrane region" description="Helical" evidence="2">
    <location>
        <begin position="873"/>
        <end position="895"/>
    </location>
</feature>